<dbReference type="AlphaFoldDB" id="A0A176S2U8"/>
<accession>A0A176S2U8</accession>
<organism evidence="1 2">
    <name type="scientific">Candidatus Thiomargarita nelsonii</name>
    <dbReference type="NCBI Taxonomy" id="1003181"/>
    <lineage>
        <taxon>Bacteria</taxon>
        <taxon>Pseudomonadati</taxon>
        <taxon>Pseudomonadota</taxon>
        <taxon>Gammaproteobacteria</taxon>
        <taxon>Thiotrichales</taxon>
        <taxon>Thiotrichaceae</taxon>
        <taxon>Thiomargarita</taxon>
    </lineage>
</organism>
<gene>
    <name evidence="1" type="ORF">THIOM_001777</name>
</gene>
<name>A0A176S2U8_9GAMM</name>
<sequence>MICLIVCLVGVQDLSWASKIYLGRQGHWIYDLIWGSTSRALKIAVFLILESRFM</sequence>
<protein>
    <submittedName>
        <fullName evidence="1">Uncharacterized protein</fullName>
    </submittedName>
</protein>
<dbReference type="EMBL" id="LUTY01000956">
    <property type="protein sequence ID" value="OAD22421.1"/>
    <property type="molecule type" value="Genomic_DNA"/>
</dbReference>
<dbReference type="Proteomes" id="UP000076962">
    <property type="component" value="Unassembled WGS sequence"/>
</dbReference>
<proteinExistence type="predicted"/>
<comment type="caution">
    <text evidence="1">The sequence shown here is derived from an EMBL/GenBank/DDBJ whole genome shotgun (WGS) entry which is preliminary data.</text>
</comment>
<reference evidence="1 2" key="1">
    <citation type="submission" date="2016-05" db="EMBL/GenBank/DDBJ databases">
        <title>Single-cell genome of chain-forming Candidatus Thiomargarita nelsonii and comparison to other large sulfur-oxidizing bacteria.</title>
        <authorList>
            <person name="Winkel M."/>
            <person name="Salman V."/>
            <person name="Woyke T."/>
            <person name="Schulz-Vogt H."/>
            <person name="Richter M."/>
            <person name="Flood B."/>
            <person name="Bailey J."/>
            <person name="Amann R."/>
            <person name="Mussmann M."/>
        </authorList>
    </citation>
    <scope>NUCLEOTIDE SEQUENCE [LARGE SCALE GENOMIC DNA]</scope>
    <source>
        <strain evidence="1 2">THI036</strain>
    </source>
</reference>
<keyword evidence="2" id="KW-1185">Reference proteome</keyword>
<evidence type="ECO:0000313" key="1">
    <source>
        <dbReference type="EMBL" id="OAD22421.1"/>
    </source>
</evidence>
<evidence type="ECO:0000313" key="2">
    <source>
        <dbReference type="Proteomes" id="UP000076962"/>
    </source>
</evidence>